<dbReference type="SUPFAM" id="SSF51206">
    <property type="entry name" value="cAMP-binding domain-like"/>
    <property type="match status" value="1"/>
</dbReference>
<gene>
    <name evidence="2" type="ORF">E0I61_09605</name>
</gene>
<protein>
    <submittedName>
        <fullName evidence="2">Crp/Fnr family transcriptional regulator</fullName>
    </submittedName>
</protein>
<reference evidence="2 3" key="1">
    <citation type="submission" date="2019-03" db="EMBL/GenBank/DDBJ databases">
        <title>Novel species of Flavobacterium.</title>
        <authorList>
            <person name="Liu Q."/>
            <person name="Xin Y.-H."/>
        </authorList>
    </citation>
    <scope>NUCLEOTIDE SEQUENCE [LARGE SCALE GENOMIC DNA]</scope>
    <source>
        <strain evidence="2 3">LB2P22</strain>
    </source>
</reference>
<dbReference type="Pfam" id="PF00027">
    <property type="entry name" value="cNMP_binding"/>
    <property type="match status" value="1"/>
</dbReference>
<dbReference type="Proteomes" id="UP000294685">
    <property type="component" value="Unassembled WGS sequence"/>
</dbReference>
<sequence>MSKELRQHIEEIIPLTDKDFSYILSHFTEKKLKKHQYLIQIGDKVAHTYWVSNGLLKATYTDEKEKEHIIQFAMENWWITDYQAYFTQTKAILNVDCLEATELLCLSYENREKLCKELHKMEHFFRRKANNGFIALQKRMLSFMTNSSETRYDLLLKQYPTLFQRVSKSIIAAYLGVSRETLSRFNK</sequence>
<organism evidence="2 3">
    <name type="scientific">Flavobacterium ranwuense</name>
    <dbReference type="NCBI Taxonomy" id="2541725"/>
    <lineage>
        <taxon>Bacteria</taxon>
        <taxon>Pseudomonadati</taxon>
        <taxon>Bacteroidota</taxon>
        <taxon>Flavobacteriia</taxon>
        <taxon>Flavobacteriales</taxon>
        <taxon>Flavobacteriaceae</taxon>
        <taxon>Flavobacterium</taxon>
    </lineage>
</organism>
<accession>A0ABY2DRT4</accession>
<feature type="domain" description="Cyclic nucleotide-binding" evidence="1">
    <location>
        <begin position="30"/>
        <end position="116"/>
    </location>
</feature>
<proteinExistence type="predicted"/>
<dbReference type="InterPro" id="IPR018490">
    <property type="entry name" value="cNMP-bd_dom_sf"/>
</dbReference>
<evidence type="ECO:0000259" key="1">
    <source>
        <dbReference type="Pfam" id="PF00027"/>
    </source>
</evidence>
<dbReference type="InterPro" id="IPR014710">
    <property type="entry name" value="RmlC-like_jellyroll"/>
</dbReference>
<dbReference type="RefSeq" id="WP_132071029.1">
    <property type="nucleotide sequence ID" value="NZ_SMLH01000004.1"/>
</dbReference>
<comment type="caution">
    <text evidence="2">The sequence shown here is derived from an EMBL/GenBank/DDBJ whole genome shotgun (WGS) entry which is preliminary data.</text>
</comment>
<evidence type="ECO:0000313" key="2">
    <source>
        <dbReference type="EMBL" id="TDE29404.1"/>
    </source>
</evidence>
<dbReference type="CDD" id="cd00038">
    <property type="entry name" value="CAP_ED"/>
    <property type="match status" value="1"/>
</dbReference>
<dbReference type="EMBL" id="SMLH01000004">
    <property type="protein sequence ID" value="TDE29404.1"/>
    <property type="molecule type" value="Genomic_DNA"/>
</dbReference>
<evidence type="ECO:0000313" key="3">
    <source>
        <dbReference type="Proteomes" id="UP000294685"/>
    </source>
</evidence>
<dbReference type="Gene3D" id="2.60.120.10">
    <property type="entry name" value="Jelly Rolls"/>
    <property type="match status" value="1"/>
</dbReference>
<keyword evidence="3" id="KW-1185">Reference proteome</keyword>
<name>A0ABY2DRT4_9FLAO</name>
<dbReference type="InterPro" id="IPR000595">
    <property type="entry name" value="cNMP-bd_dom"/>
</dbReference>